<keyword evidence="3" id="KW-0805">Transcription regulation</keyword>
<dbReference type="InterPro" id="IPR043451">
    <property type="entry name" value="Myocardin-like"/>
</dbReference>
<dbReference type="InterPro" id="IPR036361">
    <property type="entry name" value="SAP_dom_sf"/>
</dbReference>
<dbReference type="PANTHER" id="PTHR22793:SF12">
    <property type="entry name" value="MYOCARDIN-RELATED TRANSCRIPTION FACTOR, ISOFORM H"/>
    <property type="match status" value="1"/>
</dbReference>
<evidence type="ECO:0000256" key="6">
    <source>
        <dbReference type="ARBA" id="ARBA00023242"/>
    </source>
</evidence>
<dbReference type="AlphaFoldDB" id="A0A7M5UZC6"/>
<dbReference type="GeneID" id="136819573"/>
<feature type="region of interest" description="Disordered" evidence="8">
    <location>
        <begin position="651"/>
        <end position="695"/>
    </location>
</feature>
<comment type="subcellular location">
    <subcellularLocation>
        <location evidence="1">Nucleus</location>
    </subcellularLocation>
</comment>
<dbReference type="Pfam" id="PF02037">
    <property type="entry name" value="SAP"/>
    <property type="match status" value="1"/>
</dbReference>
<proteinExistence type="predicted"/>
<dbReference type="GO" id="GO:0005634">
    <property type="term" value="C:nucleus"/>
    <property type="evidence" value="ECO:0007669"/>
    <property type="project" value="UniProtKB-SubCell"/>
</dbReference>
<feature type="compositionally biased region" description="Polar residues" evidence="8">
    <location>
        <begin position="686"/>
        <end position="695"/>
    </location>
</feature>
<evidence type="ECO:0000256" key="2">
    <source>
        <dbReference type="ARBA" id="ARBA00022737"/>
    </source>
</evidence>
<keyword evidence="6" id="KW-0539">Nucleus</keyword>
<evidence type="ECO:0000313" key="11">
    <source>
        <dbReference type="Proteomes" id="UP000594262"/>
    </source>
</evidence>
<dbReference type="PANTHER" id="PTHR22793">
    <property type="entry name" value="MYOCARDIN-RELATED TRANSCRIPTION FACTOR-RELATED"/>
    <property type="match status" value="1"/>
</dbReference>
<sequence length="944" mass="105217">MEQNPYHNSLSINIDVDQPTAFLDTRLLQQPPQDSSFQQDMGIARFTQKRHSPSLDNLFSNRDVLARRLKNRPDRDDLVDRNIIPAHAHAATPAIFNKVAQLERKKTGDFLTKKIRARPSRQQLIQRHILSADSRVDPSLLEKVGKLERQRIADQLNERLLQRPGPIELIQDRILPVESPIQNAIDQGSVDYQQTVSPASSHADSPSVSELETGIHTLNCTSPSPPPPPHSTPQVPPLPNNFSDVSFKNQLKTVSESGKTSNPLFVSDSFKSAHSISLSQRENERLVKSVNKKTRQQKPKVKKLKFHECLPGSGTVKKVEAESEVVDERYQRLLEQQTLYLRLQVMQQNAVMNALQGNPESMDQVNEEIEHMMQKENNKTNDTNIKSIDGKKLDDLRVVDLRAQLKHRGLLVSGAKAKLIERLLAFEEGKSTPADFAYSGSNLSHDASIVASKTTSTMVPSTTVMQVATYATNSGQTYQVVQTVPQSSPSIMQYQVVPATSSSDEQLSRLDQVNTVPVMALTQPSVMSVQERVSDKPLRAQATPSPSHIQFHITPPPQPQTPTIVLHSGPPLQQASLYQRQRQQKVKVQKLPVISQGQCFDLSESNAQPFGLSQSVPPMQLNNNYLMEANQCNLNYNTSLSNSSLHKDVSADNDLFNNPSTQFRGRASSEPASQLKKMHPLKSDSTKSVFSHQQQDLSLQFPKMSPSPSPSLKDHHQLPNSIKSENMDDIMDIIGELSSSPGLMKEPPPPYNSCYYDNKKLLTEQKPFNTPDAHDLNLLSGSPSQNFLNNSFYNTAGFNTSSSTGSIPQQTSPTPFRGTSPSHFMNTAALSPTNATTDDPMELDRFPSPNMMASNNSLSWLDLNMEPNSPNMNFQTIKDNNTANTTNSMNMDLQNGMFSNELNNQQQTLYNNQNRQSQNSLFYGSSPRQQDGFISLFDLEGGEY</sequence>
<dbReference type="Gene3D" id="6.10.150.10">
    <property type="match status" value="1"/>
</dbReference>
<evidence type="ECO:0000256" key="7">
    <source>
        <dbReference type="PROSITE-ProRule" id="PRU00401"/>
    </source>
</evidence>
<evidence type="ECO:0000256" key="1">
    <source>
        <dbReference type="ARBA" id="ARBA00004123"/>
    </source>
</evidence>
<evidence type="ECO:0000256" key="5">
    <source>
        <dbReference type="ARBA" id="ARBA00023163"/>
    </source>
</evidence>
<organism evidence="10 11">
    <name type="scientific">Clytia hemisphaerica</name>
    <dbReference type="NCBI Taxonomy" id="252671"/>
    <lineage>
        <taxon>Eukaryota</taxon>
        <taxon>Metazoa</taxon>
        <taxon>Cnidaria</taxon>
        <taxon>Hydrozoa</taxon>
        <taxon>Hydroidolina</taxon>
        <taxon>Leptothecata</taxon>
        <taxon>Obeliida</taxon>
        <taxon>Clytiidae</taxon>
        <taxon>Clytia</taxon>
    </lineage>
</organism>
<dbReference type="OrthoDB" id="5988109at2759"/>
<keyword evidence="4" id="KW-0175">Coiled coil</keyword>
<reference evidence="10" key="1">
    <citation type="submission" date="2021-01" db="UniProtKB">
        <authorList>
            <consortium name="EnsemblMetazoa"/>
        </authorList>
    </citation>
    <scope>IDENTIFICATION</scope>
</reference>
<evidence type="ECO:0000256" key="8">
    <source>
        <dbReference type="SAM" id="MobiDB-lite"/>
    </source>
</evidence>
<evidence type="ECO:0000256" key="3">
    <source>
        <dbReference type="ARBA" id="ARBA00023015"/>
    </source>
</evidence>
<feature type="domain" description="SAP" evidence="9">
    <location>
        <begin position="393"/>
        <end position="427"/>
    </location>
</feature>
<evidence type="ECO:0000313" key="10">
    <source>
        <dbReference type="EnsemblMetazoa" id="CLYHEMP006867.1"/>
    </source>
</evidence>
<dbReference type="Proteomes" id="UP000594262">
    <property type="component" value="Unplaced"/>
</dbReference>
<feature type="compositionally biased region" description="Pro residues" evidence="8">
    <location>
        <begin position="223"/>
        <end position="239"/>
    </location>
</feature>
<dbReference type="GO" id="GO:0045944">
    <property type="term" value="P:positive regulation of transcription by RNA polymerase II"/>
    <property type="evidence" value="ECO:0007669"/>
    <property type="project" value="TreeGrafter"/>
</dbReference>
<dbReference type="RefSeq" id="XP_066931911.1">
    <property type="nucleotide sequence ID" value="XM_067075810.1"/>
</dbReference>
<accession>A0A7M5UZC6</accession>
<name>A0A7M5UZC6_9CNID</name>
<protein>
    <recommendedName>
        <fullName evidence="9">SAP domain-containing protein</fullName>
    </recommendedName>
</protein>
<keyword evidence="11" id="KW-1185">Reference proteome</keyword>
<dbReference type="InterPro" id="IPR004018">
    <property type="entry name" value="RPEL_repeat"/>
</dbReference>
<dbReference type="Gene3D" id="6.10.140.2040">
    <property type="match status" value="1"/>
</dbReference>
<feature type="repeat" description="RPEL" evidence="7">
    <location>
        <begin position="63"/>
        <end position="88"/>
    </location>
</feature>
<dbReference type="GO" id="GO:0003713">
    <property type="term" value="F:transcription coactivator activity"/>
    <property type="evidence" value="ECO:0007669"/>
    <property type="project" value="TreeGrafter"/>
</dbReference>
<dbReference type="InterPro" id="IPR003034">
    <property type="entry name" value="SAP_dom"/>
</dbReference>
<dbReference type="SMART" id="SM00513">
    <property type="entry name" value="SAP"/>
    <property type="match status" value="1"/>
</dbReference>
<dbReference type="SMART" id="SM00707">
    <property type="entry name" value="RPEL"/>
    <property type="match status" value="3"/>
</dbReference>
<dbReference type="SUPFAM" id="SSF68906">
    <property type="entry name" value="SAP domain"/>
    <property type="match status" value="1"/>
</dbReference>
<dbReference type="PROSITE" id="PS51073">
    <property type="entry name" value="RPEL"/>
    <property type="match status" value="2"/>
</dbReference>
<evidence type="ECO:0000259" key="9">
    <source>
        <dbReference type="PROSITE" id="PS50800"/>
    </source>
</evidence>
<feature type="region of interest" description="Disordered" evidence="8">
    <location>
        <begin position="216"/>
        <end position="244"/>
    </location>
</feature>
<keyword evidence="2" id="KW-0677">Repeat</keyword>
<feature type="repeat" description="RPEL" evidence="7">
    <location>
        <begin position="109"/>
        <end position="134"/>
    </location>
</feature>
<dbReference type="PROSITE" id="PS50800">
    <property type="entry name" value="SAP"/>
    <property type="match status" value="1"/>
</dbReference>
<dbReference type="EnsemblMetazoa" id="CLYHEMT006867.1">
    <property type="protein sequence ID" value="CLYHEMP006867.1"/>
    <property type="gene ID" value="CLYHEMG006867"/>
</dbReference>
<dbReference type="Pfam" id="PF02755">
    <property type="entry name" value="RPEL"/>
    <property type="match status" value="2"/>
</dbReference>
<dbReference type="Gene3D" id="1.10.720.30">
    <property type="entry name" value="SAP domain"/>
    <property type="match status" value="1"/>
</dbReference>
<evidence type="ECO:0000256" key="4">
    <source>
        <dbReference type="ARBA" id="ARBA00023054"/>
    </source>
</evidence>
<keyword evidence="5" id="KW-0804">Transcription</keyword>